<keyword evidence="2" id="KW-1185">Reference proteome</keyword>
<dbReference type="Proteomes" id="UP000821845">
    <property type="component" value="Chromosome 2"/>
</dbReference>
<sequence>MGCGHRVQTGVAATNTRTFQGTTDCNWDRGVKPRRLREGEGDEKGNVECTGGAAGAFRAAECHAQKPS</sequence>
<evidence type="ECO:0000313" key="2">
    <source>
        <dbReference type="Proteomes" id="UP000821845"/>
    </source>
</evidence>
<organism evidence="1 2">
    <name type="scientific">Hyalomma asiaticum</name>
    <name type="common">Tick</name>
    <dbReference type="NCBI Taxonomy" id="266040"/>
    <lineage>
        <taxon>Eukaryota</taxon>
        <taxon>Metazoa</taxon>
        <taxon>Ecdysozoa</taxon>
        <taxon>Arthropoda</taxon>
        <taxon>Chelicerata</taxon>
        <taxon>Arachnida</taxon>
        <taxon>Acari</taxon>
        <taxon>Parasitiformes</taxon>
        <taxon>Ixodida</taxon>
        <taxon>Ixodoidea</taxon>
        <taxon>Ixodidae</taxon>
        <taxon>Hyalomminae</taxon>
        <taxon>Hyalomma</taxon>
    </lineage>
</organism>
<accession>A0ACB7ST36</accession>
<reference evidence="1" key="1">
    <citation type="submission" date="2020-05" db="EMBL/GenBank/DDBJ databases">
        <title>Large-scale comparative analyses of tick genomes elucidate their genetic diversity and vector capacities.</title>
        <authorList>
            <person name="Jia N."/>
            <person name="Wang J."/>
            <person name="Shi W."/>
            <person name="Du L."/>
            <person name="Sun Y."/>
            <person name="Zhan W."/>
            <person name="Jiang J."/>
            <person name="Wang Q."/>
            <person name="Zhang B."/>
            <person name="Ji P."/>
            <person name="Sakyi L.B."/>
            <person name="Cui X."/>
            <person name="Yuan T."/>
            <person name="Jiang B."/>
            <person name="Yang W."/>
            <person name="Lam T.T.-Y."/>
            <person name="Chang Q."/>
            <person name="Ding S."/>
            <person name="Wang X."/>
            <person name="Zhu J."/>
            <person name="Ruan X."/>
            <person name="Zhao L."/>
            <person name="Wei J."/>
            <person name="Que T."/>
            <person name="Du C."/>
            <person name="Cheng J."/>
            <person name="Dai P."/>
            <person name="Han X."/>
            <person name="Huang E."/>
            <person name="Gao Y."/>
            <person name="Liu J."/>
            <person name="Shao H."/>
            <person name="Ye R."/>
            <person name="Li L."/>
            <person name="Wei W."/>
            <person name="Wang X."/>
            <person name="Wang C."/>
            <person name="Yang T."/>
            <person name="Huo Q."/>
            <person name="Li W."/>
            <person name="Guo W."/>
            <person name="Chen H."/>
            <person name="Zhou L."/>
            <person name="Ni X."/>
            <person name="Tian J."/>
            <person name="Zhou Y."/>
            <person name="Sheng Y."/>
            <person name="Liu T."/>
            <person name="Pan Y."/>
            <person name="Xia L."/>
            <person name="Li J."/>
            <person name="Zhao F."/>
            <person name="Cao W."/>
        </authorList>
    </citation>
    <scope>NUCLEOTIDE SEQUENCE</scope>
    <source>
        <strain evidence="1">Hyas-2018</strain>
    </source>
</reference>
<proteinExistence type="predicted"/>
<evidence type="ECO:0000313" key="1">
    <source>
        <dbReference type="EMBL" id="KAH6937755.1"/>
    </source>
</evidence>
<dbReference type="EMBL" id="CM023482">
    <property type="protein sequence ID" value="KAH6937755.1"/>
    <property type="molecule type" value="Genomic_DNA"/>
</dbReference>
<name>A0ACB7ST36_HYAAI</name>
<protein>
    <submittedName>
        <fullName evidence="1">Uncharacterized protein</fullName>
    </submittedName>
</protein>
<gene>
    <name evidence="1" type="ORF">HPB50_003996</name>
</gene>
<comment type="caution">
    <text evidence="1">The sequence shown here is derived from an EMBL/GenBank/DDBJ whole genome shotgun (WGS) entry which is preliminary data.</text>
</comment>